<organism evidence="1 2">
    <name type="scientific">Psilocybe cyanescens</name>
    <dbReference type="NCBI Taxonomy" id="93625"/>
    <lineage>
        <taxon>Eukaryota</taxon>
        <taxon>Fungi</taxon>
        <taxon>Dikarya</taxon>
        <taxon>Basidiomycota</taxon>
        <taxon>Agaricomycotina</taxon>
        <taxon>Agaricomycetes</taxon>
        <taxon>Agaricomycetidae</taxon>
        <taxon>Agaricales</taxon>
        <taxon>Agaricineae</taxon>
        <taxon>Strophariaceae</taxon>
        <taxon>Psilocybe</taxon>
    </lineage>
</organism>
<sequence length="151" mass="15880">MDRKVALNCLAATVTRLQPSENITVEAAAQSVAPSFLAPAHPILHLRGGAMSRPDNTHVGPQTQTPCHPFALRPPNAAARTGAHKWSVTSIAMPTHRISINTRTRTQCARTNTQGVTILRCAVRAVLPAISGDAGGAGAGWIGHKAQGRDE</sequence>
<gene>
    <name evidence="1" type="ORF">CVT25_001462</name>
</gene>
<name>A0A409WNU2_PSICY</name>
<accession>A0A409WNU2</accession>
<evidence type="ECO:0000313" key="1">
    <source>
        <dbReference type="EMBL" id="PPQ80169.1"/>
    </source>
</evidence>
<evidence type="ECO:0000313" key="2">
    <source>
        <dbReference type="Proteomes" id="UP000283269"/>
    </source>
</evidence>
<dbReference type="AlphaFoldDB" id="A0A409WNU2"/>
<dbReference type="EMBL" id="NHYD01003344">
    <property type="protein sequence ID" value="PPQ80169.1"/>
    <property type="molecule type" value="Genomic_DNA"/>
</dbReference>
<dbReference type="InParanoid" id="A0A409WNU2"/>
<comment type="caution">
    <text evidence="1">The sequence shown here is derived from an EMBL/GenBank/DDBJ whole genome shotgun (WGS) entry which is preliminary data.</text>
</comment>
<reference evidence="1 2" key="1">
    <citation type="journal article" date="2018" name="Evol. Lett.">
        <title>Horizontal gene cluster transfer increased hallucinogenic mushroom diversity.</title>
        <authorList>
            <person name="Reynolds H.T."/>
            <person name="Vijayakumar V."/>
            <person name="Gluck-Thaler E."/>
            <person name="Korotkin H.B."/>
            <person name="Matheny P.B."/>
            <person name="Slot J.C."/>
        </authorList>
    </citation>
    <scope>NUCLEOTIDE SEQUENCE [LARGE SCALE GENOMIC DNA]</scope>
    <source>
        <strain evidence="1 2">2631</strain>
    </source>
</reference>
<protein>
    <submittedName>
        <fullName evidence="1">Uncharacterized protein</fullName>
    </submittedName>
</protein>
<keyword evidence="2" id="KW-1185">Reference proteome</keyword>
<dbReference type="Proteomes" id="UP000283269">
    <property type="component" value="Unassembled WGS sequence"/>
</dbReference>
<proteinExistence type="predicted"/>